<evidence type="ECO:0000256" key="2">
    <source>
        <dbReference type="ARBA" id="ARBA00012028"/>
    </source>
</evidence>
<protein>
    <recommendedName>
        <fullName evidence="2">phosphoglycerate mutase (2,3-diphosphoglycerate-dependent)</fullName>
        <ecNumber evidence="2">5.4.2.11</ecNumber>
    </recommendedName>
</protein>
<dbReference type="InterPro" id="IPR005952">
    <property type="entry name" value="Phosphogly_mut1"/>
</dbReference>
<evidence type="ECO:0000256" key="7">
    <source>
        <dbReference type="PIRSR" id="PIRSR613078-3"/>
    </source>
</evidence>
<feature type="binding site" evidence="6">
    <location>
        <position position="124"/>
    </location>
    <ligand>
        <name>substrate</name>
    </ligand>
</feature>
<dbReference type="GO" id="GO:0004619">
    <property type="term" value="F:phosphoglycerate mutase activity"/>
    <property type="evidence" value="ECO:0007669"/>
    <property type="project" value="UniProtKB-EC"/>
</dbReference>
<dbReference type="Proteomes" id="UP000015779">
    <property type="component" value="Unassembled WGS sequence"/>
</dbReference>
<organism evidence="8 9">
    <name type="scientific">Gardnerella pickettii JCP8017A</name>
    <dbReference type="NCBI Taxonomy" id="1261062"/>
    <lineage>
        <taxon>Bacteria</taxon>
        <taxon>Bacillati</taxon>
        <taxon>Actinomycetota</taxon>
        <taxon>Actinomycetes</taxon>
        <taxon>Bifidobacteriales</taxon>
        <taxon>Bifidobacteriaceae</taxon>
        <taxon>Gardnerella</taxon>
        <taxon>Gardnerella pickettii</taxon>
    </lineage>
</organism>
<dbReference type="InterPro" id="IPR013078">
    <property type="entry name" value="His_Pase_superF_clade-1"/>
</dbReference>
<dbReference type="HOGENOM" id="CLU_033323_13_1_11"/>
<evidence type="ECO:0000313" key="9">
    <source>
        <dbReference type="Proteomes" id="UP000015779"/>
    </source>
</evidence>
<feature type="binding site" evidence="6">
    <location>
        <begin position="82"/>
        <end position="83"/>
    </location>
    <ligand>
        <name>substrate</name>
    </ligand>
</feature>
<keyword evidence="3" id="KW-0324">Glycolysis</keyword>
<dbReference type="EMBL" id="ATJN01000162">
    <property type="protein sequence ID" value="EPI49381.1"/>
    <property type="molecule type" value="Genomic_DNA"/>
</dbReference>
<dbReference type="AlphaFoldDB" id="T2PKN5"/>
<keyword evidence="4" id="KW-0413">Isomerase</keyword>
<name>T2PKN5_9BIFI</name>
<evidence type="ECO:0000256" key="5">
    <source>
        <dbReference type="PIRSR" id="PIRSR613078-1"/>
    </source>
</evidence>
<sequence>MLALMHQAQAKNGGAKAALDMLNGLNNIDIKVNGDLCTTDATDTTDSYAIQDVPATCSGAPEGRLVLLRHGQTAWSESGQHTGRTDIPLTQVGRNQAISAGARIRQAFPNGFSEDCQFVSPLIRARLTAQLAGFSHCTPLEYAAEWDYGCAEGRTRKDVSALSGVESWDVWKDGPKALPDFMSDSCQEILPSGETVKVVRSNGESLQEVSNRTQKIIDSVLPKLKSGKDVIIVAHAHILRILATRWLGVDAQQARLLRLDTAHYSALGTYKGDRVIVRWNC</sequence>
<feature type="active site" description="Tele-phosphohistidine intermediate" evidence="5">
    <location>
        <position position="70"/>
    </location>
</feature>
<dbReference type="InterPro" id="IPR029033">
    <property type="entry name" value="His_PPase_superfam"/>
</dbReference>
<feature type="active site" description="Proton donor/acceptor" evidence="5">
    <location>
        <position position="145"/>
    </location>
</feature>
<feature type="binding site" evidence="6">
    <location>
        <begin position="145"/>
        <end position="148"/>
    </location>
    <ligand>
        <name>substrate</name>
    </ligand>
</feature>
<dbReference type="CDD" id="cd07067">
    <property type="entry name" value="HP_PGM_like"/>
    <property type="match status" value="1"/>
</dbReference>
<dbReference type="SUPFAM" id="SSF53254">
    <property type="entry name" value="Phosphoglycerate mutase-like"/>
    <property type="match status" value="1"/>
</dbReference>
<accession>T2PKN5</accession>
<dbReference type="EC" id="5.4.2.11" evidence="2"/>
<evidence type="ECO:0000313" key="8">
    <source>
        <dbReference type="EMBL" id="EPI49381.1"/>
    </source>
</evidence>
<gene>
    <name evidence="8" type="ORF">HMPREF1577_01486</name>
</gene>
<evidence type="ECO:0000256" key="4">
    <source>
        <dbReference type="ARBA" id="ARBA00023235"/>
    </source>
</evidence>
<dbReference type="Pfam" id="PF00300">
    <property type="entry name" value="His_Phos_1"/>
    <property type="match status" value="1"/>
</dbReference>
<proteinExistence type="inferred from homology"/>
<evidence type="ECO:0000256" key="6">
    <source>
        <dbReference type="PIRSR" id="PIRSR613078-2"/>
    </source>
</evidence>
<dbReference type="PANTHER" id="PTHR11931">
    <property type="entry name" value="PHOSPHOGLYCERATE MUTASE"/>
    <property type="match status" value="1"/>
</dbReference>
<comment type="similarity">
    <text evidence="1">Belongs to the phosphoglycerate mutase family. BPG-dependent PGAM subfamily.</text>
</comment>
<dbReference type="SMART" id="SM00855">
    <property type="entry name" value="PGAM"/>
    <property type="match status" value="1"/>
</dbReference>
<evidence type="ECO:0000256" key="3">
    <source>
        <dbReference type="ARBA" id="ARBA00023152"/>
    </source>
</evidence>
<comment type="caution">
    <text evidence="8">The sequence shown here is derived from an EMBL/GenBank/DDBJ whole genome shotgun (WGS) entry which is preliminary data.</text>
</comment>
<dbReference type="Gene3D" id="3.40.50.1240">
    <property type="entry name" value="Phosphoglycerate mutase-like"/>
    <property type="match status" value="1"/>
</dbReference>
<feature type="site" description="Transition state stabilizer" evidence="7">
    <location>
        <position position="235"/>
    </location>
</feature>
<dbReference type="GO" id="GO:0006096">
    <property type="term" value="P:glycolytic process"/>
    <property type="evidence" value="ECO:0007669"/>
    <property type="project" value="UniProtKB-KW"/>
</dbReference>
<dbReference type="PATRIC" id="fig|1261062.4.peg.1291"/>
<reference evidence="8 9" key="1">
    <citation type="submission" date="2013-06" db="EMBL/GenBank/DDBJ databases">
        <authorList>
            <person name="Weinstock G."/>
            <person name="Sodergren E."/>
            <person name="Lobos E.A."/>
            <person name="Fulton L."/>
            <person name="Fulton R."/>
            <person name="Courtney L."/>
            <person name="Fronick C."/>
            <person name="O'Laughlin M."/>
            <person name="Godfrey J."/>
            <person name="Wilson R.M."/>
            <person name="Miner T."/>
            <person name="Farmer C."/>
            <person name="Delehaunty K."/>
            <person name="Cordes M."/>
            <person name="Minx P."/>
            <person name="Tomlinson C."/>
            <person name="Chen J."/>
            <person name="Wollam A."/>
            <person name="Pepin K.H."/>
            <person name="Bhonagiri V."/>
            <person name="Zhang X."/>
            <person name="Warren W."/>
            <person name="Mitreva M."/>
            <person name="Mardis E.R."/>
            <person name="Wilson R.K."/>
        </authorList>
    </citation>
    <scope>NUCLEOTIDE SEQUENCE [LARGE SCALE GENOMIC DNA]</scope>
    <source>
        <strain evidence="8 9">JCP8017A</strain>
    </source>
</reference>
<evidence type="ECO:0000256" key="1">
    <source>
        <dbReference type="ARBA" id="ARBA00006717"/>
    </source>
</evidence>